<dbReference type="RefSeq" id="WP_114641005.1">
    <property type="nucleotide sequence ID" value="NZ_JAACIO010000001.1"/>
</dbReference>
<dbReference type="InterPro" id="IPR003764">
    <property type="entry name" value="GlcNAc_6-P_deAcase"/>
</dbReference>
<dbReference type="PANTHER" id="PTHR11113">
    <property type="entry name" value="N-ACETYLGLUCOSAMINE-6-PHOSPHATE DEACETYLASE"/>
    <property type="match status" value="1"/>
</dbReference>
<evidence type="ECO:0000313" key="8">
    <source>
        <dbReference type="Proteomes" id="UP000263486"/>
    </source>
</evidence>
<keyword evidence="3 5" id="KW-0378">Hydrolase</keyword>
<organism evidence="7 8">
    <name type="scientific">Psychrilyobacter piezotolerans</name>
    <dbReference type="NCBI Taxonomy" id="2293438"/>
    <lineage>
        <taxon>Bacteria</taxon>
        <taxon>Fusobacteriati</taxon>
        <taxon>Fusobacteriota</taxon>
        <taxon>Fusobacteriia</taxon>
        <taxon>Fusobacteriales</taxon>
        <taxon>Fusobacteriaceae</taxon>
        <taxon>Psychrilyobacter</taxon>
    </lineage>
</organism>
<keyword evidence="4 5" id="KW-0119">Carbohydrate metabolism</keyword>
<comment type="caution">
    <text evidence="7">The sequence shown here is derived from an EMBL/GenBank/DDBJ whole genome shotgun (WGS) entry which is preliminary data.</text>
</comment>
<sequence>MYALINGRIFTGEKTIFNRTLVIDGKKIKEIVKSEDLDTLYPNIEKKDIDGNLIAPAFIDLQLNGCGGVLLNEDVSVNTFKVMNETNIRYGCTLYTPTLITCADHKIESALQVMEEIEDLESLGVLGLHIEGPYISVDKKGTHREDLIRVLSDEIIGKISKSKTTILTLAPENAKPEHIKTLREGGVNVALGHTNATYEEIMEKKPYGITLATHLYNAMSPFTHREPGVVGAVFDSKDIKAGIIVDGFHCHYASVRIAKELLGERLYLVTDAASPAGTDMPEFMFEGKRCFHKDGQLRNEEGNLAGSVLTMDQGVRNLVEHVGVSLEEALRMASLYPAKAVNIDNRYGRIAAGYTADLVILDEKIELIDVIVRGVSKFSVN</sequence>
<gene>
    <name evidence="7" type="primary">nagA</name>
    <name evidence="7" type="ORF">DYH56_01125</name>
</gene>
<dbReference type="GO" id="GO:0008448">
    <property type="term" value="F:N-acetylglucosamine-6-phosphate deacetylase activity"/>
    <property type="evidence" value="ECO:0007669"/>
    <property type="project" value="UniProtKB-EC"/>
</dbReference>
<dbReference type="Proteomes" id="UP000263486">
    <property type="component" value="Unassembled WGS sequence"/>
</dbReference>
<feature type="domain" description="Amidohydrolase-related" evidence="6">
    <location>
        <begin position="54"/>
        <end position="372"/>
    </location>
</feature>
<dbReference type="Gene3D" id="2.30.40.10">
    <property type="entry name" value="Urease, subunit C, domain 1"/>
    <property type="match status" value="1"/>
</dbReference>
<dbReference type="InterPro" id="IPR006680">
    <property type="entry name" value="Amidohydro-rel"/>
</dbReference>
<evidence type="ECO:0000256" key="2">
    <source>
        <dbReference type="ARBA" id="ARBA00022723"/>
    </source>
</evidence>
<dbReference type="Gene3D" id="3.20.20.140">
    <property type="entry name" value="Metal-dependent hydrolases"/>
    <property type="match status" value="1"/>
</dbReference>
<dbReference type="Pfam" id="PF01979">
    <property type="entry name" value="Amidohydro_1"/>
    <property type="match status" value="1"/>
</dbReference>
<dbReference type="EMBL" id="QUAJ01000001">
    <property type="protein sequence ID" value="REI43286.1"/>
    <property type="molecule type" value="Genomic_DNA"/>
</dbReference>
<protein>
    <submittedName>
        <fullName evidence="7">N-acetylglucosamine-6-phosphate deacetylase</fullName>
        <ecNumber evidence="7">3.5.1.25</ecNumber>
    </submittedName>
</protein>
<comment type="similarity">
    <text evidence="1 5">Belongs to the metallo-dependent hydrolases superfamily. NagA family.</text>
</comment>
<dbReference type="EC" id="3.5.1.25" evidence="7"/>
<name>A0ABX9KL56_9FUSO</name>
<evidence type="ECO:0000256" key="4">
    <source>
        <dbReference type="ARBA" id="ARBA00023277"/>
    </source>
</evidence>
<evidence type="ECO:0000313" key="7">
    <source>
        <dbReference type="EMBL" id="REI43286.1"/>
    </source>
</evidence>
<evidence type="ECO:0000256" key="3">
    <source>
        <dbReference type="ARBA" id="ARBA00022801"/>
    </source>
</evidence>
<accession>A0ABX9KL56</accession>
<dbReference type="NCBIfam" id="TIGR00221">
    <property type="entry name" value="nagA"/>
    <property type="match status" value="1"/>
</dbReference>
<keyword evidence="2" id="KW-0479">Metal-binding</keyword>
<dbReference type="SUPFAM" id="SSF51338">
    <property type="entry name" value="Composite domain of metallo-dependent hydrolases"/>
    <property type="match status" value="1"/>
</dbReference>
<dbReference type="PANTHER" id="PTHR11113:SF14">
    <property type="entry name" value="N-ACETYLGLUCOSAMINE-6-PHOSPHATE DEACETYLASE"/>
    <property type="match status" value="1"/>
</dbReference>
<keyword evidence="8" id="KW-1185">Reference proteome</keyword>
<dbReference type="PIRSF" id="PIRSF038994">
    <property type="entry name" value="NagA"/>
    <property type="match status" value="1"/>
</dbReference>
<dbReference type="InterPro" id="IPR032466">
    <property type="entry name" value="Metal_Hydrolase"/>
</dbReference>
<dbReference type="SUPFAM" id="SSF51556">
    <property type="entry name" value="Metallo-dependent hydrolases"/>
    <property type="match status" value="1"/>
</dbReference>
<proteinExistence type="inferred from homology"/>
<evidence type="ECO:0000256" key="5">
    <source>
        <dbReference type="PIRNR" id="PIRNR038994"/>
    </source>
</evidence>
<evidence type="ECO:0000256" key="1">
    <source>
        <dbReference type="ARBA" id="ARBA00010716"/>
    </source>
</evidence>
<dbReference type="InterPro" id="IPR011059">
    <property type="entry name" value="Metal-dep_hydrolase_composite"/>
</dbReference>
<reference evidence="7 8" key="1">
    <citation type="submission" date="2018-08" db="EMBL/GenBank/DDBJ databases">
        <title>Draft genome sequence of Psychrilyobacter sp. strain SD5 isolated from Black Sea water.</title>
        <authorList>
            <person name="Yadav S."/>
            <person name="Villanueva L."/>
            <person name="Damste J.S.S."/>
        </authorList>
    </citation>
    <scope>NUCLEOTIDE SEQUENCE [LARGE SCALE GENOMIC DNA]</scope>
    <source>
        <strain evidence="7 8">SD5</strain>
    </source>
</reference>
<evidence type="ECO:0000259" key="6">
    <source>
        <dbReference type="Pfam" id="PF01979"/>
    </source>
</evidence>
<dbReference type="CDD" id="cd00854">
    <property type="entry name" value="NagA"/>
    <property type="match status" value="1"/>
</dbReference>